<evidence type="ECO:0000256" key="9">
    <source>
        <dbReference type="SAM" id="Phobius"/>
    </source>
</evidence>
<keyword evidence="2" id="KW-0813">Transport</keyword>
<evidence type="ECO:0000259" key="10">
    <source>
        <dbReference type="Pfam" id="PF00520"/>
    </source>
</evidence>
<keyword evidence="12" id="KW-1185">Reference proteome</keyword>
<dbReference type="PANTHER" id="PTHR10117">
    <property type="entry name" value="TRANSIENT RECEPTOR POTENTIAL CHANNEL"/>
    <property type="match status" value="1"/>
</dbReference>
<dbReference type="Proteomes" id="UP001249851">
    <property type="component" value="Unassembled WGS sequence"/>
</dbReference>
<proteinExistence type="predicted"/>
<reference evidence="11" key="2">
    <citation type="journal article" date="2023" name="Science">
        <title>Genomic signatures of disease resistance in endangered staghorn corals.</title>
        <authorList>
            <person name="Vollmer S.V."/>
            <person name="Selwyn J.D."/>
            <person name="Despard B.A."/>
            <person name="Roesel C.L."/>
        </authorList>
    </citation>
    <scope>NUCLEOTIDE SEQUENCE</scope>
    <source>
        <strain evidence="11">K2</strain>
    </source>
</reference>
<name>A0AAD9UZ71_ACRCE</name>
<organism evidence="11 12">
    <name type="scientific">Acropora cervicornis</name>
    <name type="common">Staghorn coral</name>
    <dbReference type="NCBI Taxonomy" id="6130"/>
    <lineage>
        <taxon>Eukaryota</taxon>
        <taxon>Metazoa</taxon>
        <taxon>Cnidaria</taxon>
        <taxon>Anthozoa</taxon>
        <taxon>Hexacorallia</taxon>
        <taxon>Scleractinia</taxon>
        <taxon>Astrocoeniina</taxon>
        <taxon>Acroporidae</taxon>
        <taxon>Acropora</taxon>
    </lineage>
</organism>
<dbReference type="Pfam" id="PF00520">
    <property type="entry name" value="Ion_trans"/>
    <property type="match status" value="1"/>
</dbReference>
<comment type="subcellular location">
    <subcellularLocation>
        <location evidence="1">Membrane</location>
        <topology evidence="1">Multi-pass membrane protein</topology>
    </subcellularLocation>
</comment>
<dbReference type="GO" id="GO:0070679">
    <property type="term" value="F:inositol 1,4,5 trisphosphate binding"/>
    <property type="evidence" value="ECO:0007669"/>
    <property type="project" value="TreeGrafter"/>
</dbReference>
<protein>
    <submittedName>
        <fullName evidence="11">Short transient receptor potential channel 5</fullName>
    </submittedName>
</protein>
<keyword evidence="7" id="KW-0407">Ion channel</keyword>
<comment type="caution">
    <text evidence="11">The sequence shown here is derived from an EMBL/GenBank/DDBJ whole genome shotgun (WGS) entry which is preliminary data.</text>
</comment>
<dbReference type="Gene3D" id="1.10.287.70">
    <property type="match status" value="1"/>
</dbReference>
<feature type="coiled-coil region" evidence="8">
    <location>
        <begin position="753"/>
        <end position="787"/>
    </location>
</feature>
<dbReference type="InterPro" id="IPR002153">
    <property type="entry name" value="TRPC_channel"/>
</dbReference>
<evidence type="ECO:0000256" key="4">
    <source>
        <dbReference type="ARBA" id="ARBA00022989"/>
    </source>
</evidence>
<gene>
    <name evidence="11" type="ORF">P5673_023017</name>
</gene>
<keyword evidence="5" id="KW-0406">Ion transport</keyword>
<keyword evidence="3 9" id="KW-0812">Transmembrane</keyword>
<evidence type="ECO:0000256" key="8">
    <source>
        <dbReference type="SAM" id="Coils"/>
    </source>
</evidence>
<feature type="transmembrane region" description="Helical" evidence="9">
    <location>
        <begin position="535"/>
        <end position="560"/>
    </location>
</feature>
<feature type="domain" description="Ion transport" evidence="10">
    <location>
        <begin position="389"/>
        <end position="647"/>
    </location>
</feature>
<dbReference type="AlphaFoldDB" id="A0AAD9UZ71"/>
<dbReference type="GO" id="GO:0034703">
    <property type="term" value="C:cation channel complex"/>
    <property type="evidence" value="ECO:0007669"/>
    <property type="project" value="TreeGrafter"/>
</dbReference>
<dbReference type="GO" id="GO:0051480">
    <property type="term" value="P:regulation of cytosolic calcium ion concentration"/>
    <property type="evidence" value="ECO:0007669"/>
    <property type="project" value="TreeGrafter"/>
</dbReference>
<keyword evidence="8" id="KW-0175">Coiled coil</keyword>
<feature type="transmembrane region" description="Helical" evidence="9">
    <location>
        <begin position="620"/>
        <end position="641"/>
    </location>
</feature>
<accession>A0AAD9UZ71</accession>
<evidence type="ECO:0000256" key="2">
    <source>
        <dbReference type="ARBA" id="ARBA00022448"/>
    </source>
</evidence>
<feature type="transmembrane region" description="Helical" evidence="9">
    <location>
        <begin position="474"/>
        <end position="493"/>
    </location>
</feature>
<evidence type="ECO:0000313" key="11">
    <source>
        <dbReference type="EMBL" id="KAK2555378.1"/>
    </source>
</evidence>
<evidence type="ECO:0000256" key="6">
    <source>
        <dbReference type="ARBA" id="ARBA00023136"/>
    </source>
</evidence>
<feature type="transmembrane region" description="Helical" evidence="9">
    <location>
        <begin position="409"/>
        <end position="428"/>
    </location>
</feature>
<dbReference type="GO" id="GO:0015279">
    <property type="term" value="F:store-operated calcium channel activity"/>
    <property type="evidence" value="ECO:0007669"/>
    <property type="project" value="TreeGrafter"/>
</dbReference>
<feature type="transmembrane region" description="Helical" evidence="9">
    <location>
        <begin position="440"/>
        <end position="462"/>
    </location>
</feature>
<feature type="transmembrane region" description="Helical" evidence="9">
    <location>
        <begin position="320"/>
        <end position="340"/>
    </location>
</feature>
<dbReference type="PANTHER" id="PTHR10117:SF54">
    <property type="entry name" value="TRANSIENT RECEPTOR POTENTIAL-GAMMA PROTEIN"/>
    <property type="match status" value="1"/>
</dbReference>
<sequence>MFQKFVDRVKEDVDPSRLIRETSEEIGQASSEADKKSHREQLLEALRKENPHEVLAVIVRGNEKNAKTLRTLNYDCRAVAQSQEQRRHLIREEDCLSCSIKKIPKRILACIKKCCWGCCSQCCTDYQQPTEDQIEEEKEWIEILSNPLFISLEWLWRIYSKSGRIVSTLEENGSNPQEVLIIEQGAAFTCAIYAEKEKENENQDVVATALRDSHLLEMIAGNDQHKDEYQRRANQIEEFAIAVVGGSTRDQLLDIMDKGGNGCLKQKAPKKFSQSLSLLKIAAVEERKKFVASAKCESILNEVIYFGWPGWQKKKRTPKILWSFLVLPLTITFCIPYTLYRAFKDCFCHSCCHQGGPKCWKFFQQWYEHPYHKFVNHNTWYMAFLALLFACSFHDQGTFEGSLTALDGIDWVVLAFVFGFLVQEVLVASREGIHVYKSKWWNIVDSLIIVAFVASYVIWFSAMWYSGNKWEPENVAFLIADVIFSSAVVMSFFHLTHIFQYVSLIQFISMYLFLYEVDSVLGPLQLSLYRMLNDVFEFLLLFLVLYISFATGLSKIYGYYIASQLELKKRNETHHEETHPYTSHWDALNGLFWLLLGNYDEEKVTVKDPGFRATSICGHIFMIVYVICMVIVALNMLIAMMNNSFQRCIYLVDLVANSHNNNNKKGDSDVWKFSRARMWLESIDKGHVIPSPLNLLYYILKVITKGREYFEGQEEIFQKRLKTMKRLVVKFLEDRYIWDGKEVEGHKEKSPERDQVKMNLEDLRQQLAKVSLEIATLSKQIESISKQ</sequence>
<dbReference type="GO" id="GO:0005886">
    <property type="term" value="C:plasma membrane"/>
    <property type="evidence" value="ECO:0007669"/>
    <property type="project" value="TreeGrafter"/>
</dbReference>
<feature type="transmembrane region" description="Helical" evidence="9">
    <location>
        <begin position="379"/>
        <end position="397"/>
    </location>
</feature>
<evidence type="ECO:0000256" key="3">
    <source>
        <dbReference type="ARBA" id="ARBA00022692"/>
    </source>
</evidence>
<evidence type="ECO:0000313" key="12">
    <source>
        <dbReference type="Proteomes" id="UP001249851"/>
    </source>
</evidence>
<feature type="transmembrane region" description="Helical" evidence="9">
    <location>
        <begin position="498"/>
        <end position="515"/>
    </location>
</feature>
<evidence type="ECO:0000256" key="1">
    <source>
        <dbReference type="ARBA" id="ARBA00004141"/>
    </source>
</evidence>
<keyword evidence="4 9" id="KW-1133">Transmembrane helix</keyword>
<dbReference type="InterPro" id="IPR005821">
    <property type="entry name" value="Ion_trans_dom"/>
</dbReference>
<reference evidence="11" key="1">
    <citation type="journal article" date="2023" name="G3 (Bethesda)">
        <title>Whole genome assembly and annotation of the endangered Caribbean coral Acropora cervicornis.</title>
        <authorList>
            <person name="Selwyn J.D."/>
            <person name="Vollmer S.V."/>
        </authorList>
    </citation>
    <scope>NUCLEOTIDE SEQUENCE</scope>
    <source>
        <strain evidence="11">K2</strain>
    </source>
</reference>
<keyword evidence="11" id="KW-0675">Receptor</keyword>
<evidence type="ECO:0000256" key="5">
    <source>
        <dbReference type="ARBA" id="ARBA00023065"/>
    </source>
</evidence>
<keyword evidence="6 9" id="KW-0472">Membrane</keyword>
<evidence type="ECO:0000256" key="7">
    <source>
        <dbReference type="ARBA" id="ARBA00023303"/>
    </source>
</evidence>
<dbReference type="EMBL" id="JARQWQ010000063">
    <property type="protein sequence ID" value="KAK2555378.1"/>
    <property type="molecule type" value="Genomic_DNA"/>
</dbReference>